<gene>
    <name evidence="1" type="ORF">BV22DRAFT_1133373</name>
</gene>
<keyword evidence="2" id="KW-1185">Reference proteome</keyword>
<evidence type="ECO:0000313" key="2">
    <source>
        <dbReference type="Proteomes" id="UP000790709"/>
    </source>
</evidence>
<sequence length="381" mass="41706">MDQFFRFPVTSHPPPYNSPLNIISELESPQLTSTSLTGPSGGGPVGIPSTPAVRGYGLLPGNYFPPNSSLFNVRTRRASPVGSMGGGDVYNPPVGRLRSSHLGNEESTSRSTNYSSPPNFATDLRPVARSIYPHAQGGRPGWLPPSRTQLTFDHAPRGFTPRPLNARPDPIYHFHPYRREIDTGRSSLQSKVHHSQYMPSAFLLPSSIPGSAAISSPSMASTSSHSPSQPPLPFTQLPSFPEPIHSAEGSQAATRIVQGLREIYFYLCKWGEAGSFCDRHFASDKSSISLHFRERHGITNRTEAVRCLWFGCGAWMRGDCFSRHLQTHIIEWKCSNCGNKVARPDVFRKHLKNHPGCLGARPREMPGVGANVADVSASIRG</sequence>
<protein>
    <submittedName>
        <fullName evidence="1">Uncharacterized protein</fullName>
    </submittedName>
</protein>
<accession>A0ACB8B481</accession>
<name>A0ACB8B481_9AGAM</name>
<proteinExistence type="predicted"/>
<dbReference type="EMBL" id="MU266607">
    <property type="protein sequence ID" value="KAH7920059.1"/>
    <property type="molecule type" value="Genomic_DNA"/>
</dbReference>
<organism evidence="1 2">
    <name type="scientific">Leucogyrophana mollusca</name>
    <dbReference type="NCBI Taxonomy" id="85980"/>
    <lineage>
        <taxon>Eukaryota</taxon>
        <taxon>Fungi</taxon>
        <taxon>Dikarya</taxon>
        <taxon>Basidiomycota</taxon>
        <taxon>Agaricomycotina</taxon>
        <taxon>Agaricomycetes</taxon>
        <taxon>Agaricomycetidae</taxon>
        <taxon>Boletales</taxon>
        <taxon>Boletales incertae sedis</taxon>
        <taxon>Leucogyrophana</taxon>
    </lineage>
</organism>
<comment type="caution">
    <text evidence="1">The sequence shown here is derived from an EMBL/GenBank/DDBJ whole genome shotgun (WGS) entry which is preliminary data.</text>
</comment>
<evidence type="ECO:0000313" key="1">
    <source>
        <dbReference type="EMBL" id="KAH7920059.1"/>
    </source>
</evidence>
<dbReference type="Proteomes" id="UP000790709">
    <property type="component" value="Unassembled WGS sequence"/>
</dbReference>
<reference evidence="1" key="1">
    <citation type="journal article" date="2021" name="New Phytol.">
        <title>Evolutionary innovations through gain and loss of genes in the ectomycorrhizal Boletales.</title>
        <authorList>
            <person name="Wu G."/>
            <person name="Miyauchi S."/>
            <person name="Morin E."/>
            <person name="Kuo A."/>
            <person name="Drula E."/>
            <person name="Varga T."/>
            <person name="Kohler A."/>
            <person name="Feng B."/>
            <person name="Cao Y."/>
            <person name="Lipzen A."/>
            <person name="Daum C."/>
            <person name="Hundley H."/>
            <person name="Pangilinan J."/>
            <person name="Johnson J."/>
            <person name="Barry K."/>
            <person name="LaButti K."/>
            <person name="Ng V."/>
            <person name="Ahrendt S."/>
            <person name="Min B."/>
            <person name="Choi I.G."/>
            <person name="Park H."/>
            <person name="Plett J.M."/>
            <person name="Magnuson J."/>
            <person name="Spatafora J.W."/>
            <person name="Nagy L.G."/>
            <person name="Henrissat B."/>
            <person name="Grigoriev I.V."/>
            <person name="Yang Z.L."/>
            <person name="Xu J."/>
            <person name="Martin F.M."/>
        </authorList>
    </citation>
    <scope>NUCLEOTIDE SEQUENCE</scope>
    <source>
        <strain evidence="1">KUC20120723A-06</strain>
    </source>
</reference>